<evidence type="ECO:0000313" key="1">
    <source>
        <dbReference type="EMBL" id="MFC5055567.1"/>
    </source>
</evidence>
<organism evidence="1 2">
    <name type="scientific">Saccharothrix xinjiangensis</name>
    <dbReference type="NCBI Taxonomy" id="204798"/>
    <lineage>
        <taxon>Bacteria</taxon>
        <taxon>Bacillati</taxon>
        <taxon>Actinomycetota</taxon>
        <taxon>Actinomycetes</taxon>
        <taxon>Pseudonocardiales</taxon>
        <taxon>Pseudonocardiaceae</taxon>
        <taxon>Saccharothrix</taxon>
    </lineage>
</organism>
<dbReference type="RefSeq" id="WP_344042789.1">
    <property type="nucleotide sequence ID" value="NZ_JBHSJB010000015.1"/>
</dbReference>
<comment type="caution">
    <text evidence="1">The sequence shown here is derived from an EMBL/GenBank/DDBJ whole genome shotgun (WGS) entry which is preliminary data.</text>
</comment>
<reference evidence="2" key="1">
    <citation type="journal article" date="2019" name="Int. J. Syst. Evol. Microbiol.">
        <title>The Global Catalogue of Microorganisms (GCM) 10K type strain sequencing project: providing services to taxonomists for standard genome sequencing and annotation.</title>
        <authorList>
            <consortium name="The Broad Institute Genomics Platform"/>
            <consortium name="The Broad Institute Genome Sequencing Center for Infectious Disease"/>
            <person name="Wu L."/>
            <person name="Ma J."/>
        </authorList>
    </citation>
    <scope>NUCLEOTIDE SEQUENCE [LARGE SCALE GENOMIC DNA]</scope>
    <source>
        <strain evidence="2">KCTC 12848</strain>
    </source>
</reference>
<sequence>MDVAGGDVHHEEHVHALEGDGAVDVEEVAGQHACGLRAEEPLPGGVGVALGRGWYPQALEHAADRWGGYPVAEVEQLTLDPAVALVGVLPGHPFDQRHDGVVDRWAVGAVGVGPLLRDQAPVPSKDGARCHQSVLAQHPGELAHQRGEHRAIRPLQSRAGVGAAQYGDFVPQHRQLHVLGHR</sequence>
<evidence type="ECO:0000313" key="2">
    <source>
        <dbReference type="Proteomes" id="UP001595833"/>
    </source>
</evidence>
<accession>A0ABV9Y1H2</accession>
<name>A0ABV9Y1H2_9PSEU</name>
<gene>
    <name evidence="1" type="ORF">ACFPFM_17615</name>
</gene>
<proteinExistence type="predicted"/>
<protein>
    <submittedName>
        <fullName evidence="1">Uncharacterized protein</fullName>
    </submittedName>
</protein>
<dbReference type="Proteomes" id="UP001595833">
    <property type="component" value="Unassembled WGS sequence"/>
</dbReference>
<keyword evidence="2" id="KW-1185">Reference proteome</keyword>
<dbReference type="EMBL" id="JBHSJB010000015">
    <property type="protein sequence ID" value="MFC5055567.1"/>
    <property type="molecule type" value="Genomic_DNA"/>
</dbReference>